<organism evidence="1 2">
    <name type="scientific">Corynebacterium kalinowskii</name>
    <dbReference type="NCBI Taxonomy" id="2675216"/>
    <lineage>
        <taxon>Bacteria</taxon>
        <taxon>Bacillati</taxon>
        <taxon>Actinomycetota</taxon>
        <taxon>Actinomycetes</taxon>
        <taxon>Mycobacteriales</taxon>
        <taxon>Corynebacteriaceae</taxon>
        <taxon>Corynebacterium</taxon>
    </lineage>
</organism>
<dbReference type="Proteomes" id="UP000427071">
    <property type="component" value="Chromosome"/>
</dbReference>
<name>A0A6B8VDQ9_9CORY</name>
<evidence type="ECO:0000313" key="2">
    <source>
        <dbReference type="Proteomes" id="UP000427071"/>
    </source>
</evidence>
<evidence type="ECO:0000313" key="1">
    <source>
        <dbReference type="EMBL" id="QGU02313.1"/>
    </source>
</evidence>
<gene>
    <name evidence="1" type="ORF">CKALI_07255</name>
</gene>
<keyword evidence="2" id="KW-1185">Reference proteome</keyword>
<accession>A0A6B8VDQ9</accession>
<reference evidence="2" key="1">
    <citation type="submission" date="2019-11" db="EMBL/GenBank/DDBJ databases">
        <title>Complete genome sequence of Corynebacterium kalinowskii 1959, a novel Corynebacterium species isolated from soil of a small paddock in Vilsendorf, Germany.</title>
        <authorList>
            <person name="Schaffert L."/>
            <person name="Ruwe M."/>
            <person name="Milse J."/>
            <person name="Hanuschka K."/>
            <person name="Ortseifen V."/>
            <person name="Droste J."/>
            <person name="Brandt D."/>
            <person name="Schlueter L."/>
            <person name="Kutter Y."/>
            <person name="Vinke S."/>
            <person name="Viehoefer P."/>
            <person name="Jacob L."/>
            <person name="Luebke N.-C."/>
            <person name="Schulte-Berndt E."/>
            <person name="Hain C."/>
            <person name="Linder M."/>
            <person name="Schmidt P."/>
            <person name="Wollenschlaeger L."/>
            <person name="Luttermann T."/>
            <person name="Thieme E."/>
            <person name="Hassa J."/>
            <person name="Haak M."/>
            <person name="Wittchen M."/>
            <person name="Mentz A."/>
            <person name="Persicke M."/>
            <person name="Busche T."/>
            <person name="Ruckert C."/>
        </authorList>
    </citation>
    <scope>NUCLEOTIDE SEQUENCE [LARGE SCALE GENOMIC DNA]</scope>
    <source>
        <strain evidence="2">1959</strain>
    </source>
</reference>
<sequence>MSGGQPIADLQDSLLGWASQTELQLSQTLADIDFFPHSGLGRDELQRIERFFGTFVRRQLSAGADFAALIDVMPALTSATLIKRASRMVEKEQFFTEYCAGLEIDASLASVVAGKVFELLEKTGLYVGSEDPVLALELHTGVTSAKIPDVLEAMDGDFDPAELGIPLSPFHEQLFADIAEVRAFSLEHPNSWLDRDRSHLALAPLVSDSVVEELKERPAGTENRRTAVGVATRELRPRIILDANRRKVCLRLPEQRVAEDHEIVWRVSMEGTTRIYRTGRPWGDTSPFSEALDITLDRPIRELTVVDSTNNITWNVPVIDSEDPVLVFSPKGHDMSSKMTLHYASLSVIAPEDATLVDVVTSKPLPEVEQFAIEGWDAWICHILDTTAADSIQLVRPGQQISPVRPVRAISPRQRVTFRDPAPAIDNIRTTSGLKVHSVSLIADFPPTLSGADETWYLSISSFVGAGASGEEVSQEEPLEVPAEGGSFEIFDPEAYDDPWVGEYLVRIRGPRNESFRHEFAIVEGMAASTDFAGLVRSVRIPAAGGLSEAVLLVKPTFKESDVTPAEISVAPDAAEATFAITTEVGDQLPLRFTPPRLQFELPLVGKPAVWRTARISCRASDIDPARPIRIRAGQGLGRPQVSLRNQHGAPVRTVKLTTEDDYTYEALLPATTMMGGRLELEWTDPRSKKRASVNLADITSQPAFTSLELAEDRLLIDGDGLAAWIWLAAAPWVPARSLALTRDTALPADLVGAGDLIVDVHSDDPFNILRAPYAPTEAAIRLPQAGCYQDPEPAFAQLSAFLAGEEDTAPNDPRLMPVLWDYLASWKGELGDREAVLTALRSNPSAALDALSSSLVPAELQPGRIISSGLILGPFSAADGSSKHRSPWIGALELLGQLPGLIEGEQPVRPVVKELEALAGKRLVEALSTGRDNTLDTACIDRSTVQLAMMDEAQQQALLGVLFAQGDMVPGAIMDDTSRLLAVMETFHKRAELTSLIDEELIQAAVSTLRALKGANKAVYASARVRFDKLDGVDTNARENHWALVPVVSMVFALAARMHAHGLMGKPKLLLKAAGEWAELAEIVPDLVTADLVAAEAMVLAVKYPGM</sequence>
<dbReference type="KEGG" id="ckw:CKALI_07255"/>
<proteinExistence type="predicted"/>
<dbReference type="AlphaFoldDB" id="A0A6B8VDQ9"/>
<protein>
    <submittedName>
        <fullName evidence="1">Uncharacterized protein</fullName>
    </submittedName>
</protein>
<dbReference type="RefSeq" id="WP_156192645.1">
    <property type="nucleotide sequence ID" value="NZ_CP046452.1"/>
</dbReference>
<dbReference type="EMBL" id="CP046452">
    <property type="protein sequence ID" value="QGU02313.1"/>
    <property type="molecule type" value="Genomic_DNA"/>
</dbReference>